<dbReference type="GO" id="GO:0003713">
    <property type="term" value="F:transcription coactivator activity"/>
    <property type="evidence" value="ECO:0007669"/>
    <property type="project" value="InterPro"/>
</dbReference>
<protein>
    <submittedName>
        <fullName evidence="9">LADA_0G09208g1_1</fullName>
    </submittedName>
</protein>
<dbReference type="GO" id="GO:0060261">
    <property type="term" value="P:positive regulation of transcription initiation by RNA polymerase II"/>
    <property type="evidence" value="ECO:0007669"/>
    <property type="project" value="InterPro"/>
</dbReference>
<dbReference type="InterPro" id="IPR045125">
    <property type="entry name" value="Sub1/Tcp4-like"/>
</dbReference>
<dbReference type="GO" id="GO:0006369">
    <property type="term" value="P:termination of RNA polymerase II transcription"/>
    <property type="evidence" value="ECO:0007669"/>
    <property type="project" value="EnsemblFungi"/>
</dbReference>
<evidence type="ECO:0000256" key="4">
    <source>
        <dbReference type="ARBA" id="ARBA00023125"/>
    </source>
</evidence>
<dbReference type="GO" id="GO:0071444">
    <property type="term" value="P:cellular response to pheromone"/>
    <property type="evidence" value="ECO:0007669"/>
    <property type="project" value="EnsemblFungi"/>
</dbReference>
<dbReference type="GO" id="GO:0006303">
    <property type="term" value="P:double-strand break repair via nonhomologous end joining"/>
    <property type="evidence" value="ECO:0007669"/>
    <property type="project" value="EnsemblFungi"/>
</dbReference>
<dbReference type="Pfam" id="PF02229">
    <property type="entry name" value="PC4"/>
    <property type="match status" value="1"/>
</dbReference>
<dbReference type="GO" id="GO:0051880">
    <property type="term" value="F:G-quadruplex DNA binding"/>
    <property type="evidence" value="ECO:0007669"/>
    <property type="project" value="EnsemblFungi"/>
</dbReference>
<dbReference type="AlphaFoldDB" id="A0A1G4JUI5"/>
<organism evidence="9 10">
    <name type="scientific">Lachancea dasiensis</name>
    <dbReference type="NCBI Taxonomy" id="1072105"/>
    <lineage>
        <taxon>Eukaryota</taxon>
        <taxon>Fungi</taxon>
        <taxon>Dikarya</taxon>
        <taxon>Ascomycota</taxon>
        <taxon>Saccharomycotina</taxon>
        <taxon>Saccharomycetes</taxon>
        <taxon>Saccharomycetales</taxon>
        <taxon>Saccharomycetaceae</taxon>
        <taxon>Lachancea</taxon>
    </lineage>
</organism>
<keyword evidence="4" id="KW-0238">DNA-binding</keyword>
<evidence type="ECO:0000259" key="8">
    <source>
        <dbReference type="Pfam" id="PF02229"/>
    </source>
</evidence>
<feature type="domain" description="Transcriptional coactivator p15 (PC4) C-terminal" evidence="8">
    <location>
        <begin position="30"/>
        <end position="83"/>
    </location>
</feature>
<dbReference type="SUPFAM" id="SSF54447">
    <property type="entry name" value="ssDNA-binding transcriptional regulator domain"/>
    <property type="match status" value="1"/>
</dbReference>
<sequence length="294" mass="33224">MSYYNRYRNQRSYTPQADSAAAVDEPDAIFELGKNKRVTVRQFRNMNLIDIREYYADSSSGEMKPGKKGISLTEEVYDELLKHRQNIDDALRRFGSKRPRTKTVNVLSDSEETTVDIHTPNKASFEKSDSKTRNTEKPRKERKKREPAPPQAQPDEKRRRHDELESQTRLVIPGGDPQPSALPDKSVGKTAKAKKKSTEIKTGNNGGKKNNKNNNPRLDDMSSTVHAANPRLDDHLHKLTSPTKPENDSGLDSSDEDFALALESEFNKDDDDDDESILHTAEPEQTDGNISEES</sequence>
<dbReference type="GO" id="GO:0003682">
    <property type="term" value="F:chromatin binding"/>
    <property type="evidence" value="ECO:0007669"/>
    <property type="project" value="EnsemblFungi"/>
</dbReference>
<dbReference type="OrthoDB" id="2505440at2759"/>
<evidence type="ECO:0000313" key="10">
    <source>
        <dbReference type="Proteomes" id="UP000190274"/>
    </source>
</evidence>
<feature type="compositionally biased region" description="Basic and acidic residues" evidence="7">
    <location>
        <begin position="124"/>
        <end position="147"/>
    </location>
</feature>
<dbReference type="STRING" id="1266660.A0A1G4JUI5"/>
<dbReference type="GO" id="GO:0070898">
    <property type="term" value="P:RNA polymerase III preinitiation complex assembly"/>
    <property type="evidence" value="ECO:0007669"/>
    <property type="project" value="EnsemblFungi"/>
</dbReference>
<reference evidence="10" key="1">
    <citation type="submission" date="2016-03" db="EMBL/GenBank/DDBJ databases">
        <authorList>
            <person name="Devillers H."/>
        </authorList>
    </citation>
    <scope>NUCLEOTIDE SEQUENCE [LARGE SCALE GENOMIC DNA]</scope>
</reference>
<dbReference type="GO" id="GO:0032968">
    <property type="term" value="P:positive regulation of transcription elongation by RNA polymerase II"/>
    <property type="evidence" value="ECO:0007669"/>
    <property type="project" value="EnsemblFungi"/>
</dbReference>
<accession>A0A1G4JUI5</accession>
<dbReference type="GO" id="GO:0075297">
    <property type="term" value="P:negative regulation of ascospore formation"/>
    <property type="evidence" value="ECO:0007669"/>
    <property type="project" value="EnsemblFungi"/>
</dbReference>
<evidence type="ECO:0000256" key="3">
    <source>
        <dbReference type="ARBA" id="ARBA00023015"/>
    </source>
</evidence>
<name>A0A1G4JUI5_9SACH</name>
<comment type="subcellular location">
    <subcellularLocation>
        <location evidence="1">Nucleus</location>
    </subcellularLocation>
</comment>
<feature type="region of interest" description="Disordered" evidence="7">
    <location>
        <begin position="100"/>
        <end position="294"/>
    </location>
</feature>
<evidence type="ECO:0000256" key="1">
    <source>
        <dbReference type="ARBA" id="ARBA00004123"/>
    </source>
</evidence>
<keyword evidence="10" id="KW-1185">Reference proteome</keyword>
<comment type="similarity">
    <text evidence="2">Belongs to the transcriptional coactivator PC4 family.</text>
</comment>
<evidence type="ECO:0000256" key="5">
    <source>
        <dbReference type="ARBA" id="ARBA00023163"/>
    </source>
</evidence>
<dbReference type="InterPro" id="IPR003173">
    <property type="entry name" value="PC4_C"/>
</dbReference>
<feature type="region of interest" description="Disordered" evidence="7">
    <location>
        <begin position="1"/>
        <end position="20"/>
    </location>
</feature>
<dbReference type="EMBL" id="LT598457">
    <property type="protein sequence ID" value="SCU94546.1"/>
    <property type="molecule type" value="Genomic_DNA"/>
</dbReference>
<dbReference type="GO" id="GO:0005730">
    <property type="term" value="C:nucleolus"/>
    <property type="evidence" value="ECO:0007669"/>
    <property type="project" value="EnsemblFungi"/>
</dbReference>
<feature type="compositionally biased region" description="Basic and acidic residues" evidence="7">
    <location>
        <begin position="154"/>
        <end position="166"/>
    </location>
</feature>
<evidence type="ECO:0000256" key="7">
    <source>
        <dbReference type="SAM" id="MobiDB-lite"/>
    </source>
</evidence>
<evidence type="ECO:0000256" key="2">
    <source>
        <dbReference type="ARBA" id="ARBA00009001"/>
    </source>
</evidence>
<keyword evidence="3" id="KW-0805">Transcription regulation</keyword>
<dbReference type="Proteomes" id="UP000190274">
    <property type="component" value="Chromosome G"/>
</dbReference>
<dbReference type="GO" id="GO:0045945">
    <property type="term" value="P:positive regulation of transcription by RNA polymerase III"/>
    <property type="evidence" value="ECO:0007669"/>
    <property type="project" value="EnsemblFungi"/>
</dbReference>
<dbReference type="GO" id="GO:0006972">
    <property type="term" value="P:hyperosmotic response"/>
    <property type="evidence" value="ECO:0007669"/>
    <property type="project" value="EnsemblFungi"/>
</dbReference>
<feature type="compositionally biased region" description="Low complexity" evidence="7">
    <location>
        <begin position="1"/>
        <end position="13"/>
    </location>
</feature>
<gene>
    <name evidence="9" type="ORF">LADA_0G09208G</name>
</gene>
<evidence type="ECO:0000256" key="6">
    <source>
        <dbReference type="ARBA" id="ARBA00023242"/>
    </source>
</evidence>
<dbReference type="Gene3D" id="2.30.31.10">
    <property type="entry name" value="Transcriptional Coactivator Pc4, Chain A"/>
    <property type="match status" value="1"/>
</dbReference>
<dbReference type="GO" id="GO:0051053">
    <property type="term" value="P:negative regulation of DNA metabolic process"/>
    <property type="evidence" value="ECO:0007669"/>
    <property type="project" value="EnsemblFungi"/>
</dbReference>
<keyword evidence="6" id="KW-0539">Nucleus</keyword>
<evidence type="ECO:0000313" key="9">
    <source>
        <dbReference type="EMBL" id="SCU94546.1"/>
    </source>
</evidence>
<keyword evidence="5" id="KW-0804">Transcription</keyword>
<dbReference type="InterPro" id="IPR009044">
    <property type="entry name" value="ssDNA-bd_transcriptional_reg"/>
</dbReference>
<dbReference type="GO" id="GO:0005654">
    <property type="term" value="C:nucleoplasm"/>
    <property type="evidence" value="ECO:0007669"/>
    <property type="project" value="EnsemblFungi"/>
</dbReference>
<dbReference type="PANTHER" id="PTHR13215">
    <property type="entry name" value="RNA POLYMERASE II TRANSCRIPTIONAL COACTIVATOR"/>
    <property type="match status" value="1"/>
</dbReference>
<proteinExistence type="inferred from homology"/>